<dbReference type="Pfam" id="PF07690">
    <property type="entry name" value="MFS_1"/>
    <property type="match status" value="1"/>
</dbReference>
<feature type="transmembrane region" description="Helical" evidence="5">
    <location>
        <begin position="88"/>
        <end position="107"/>
    </location>
</feature>
<evidence type="ECO:0000259" key="6">
    <source>
        <dbReference type="PROSITE" id="PS50850"/>
    </source>
</evidence>
<evidence type="ECO:0000256" key="3">
    <source>
        <dbReference type="ARBA" id="ARBA00022989"/>
    </source>
</evidence>
<dbReference type="InterPro" id="IPR020846">
    <property type="entry name" value="MFS_dom"/>
</dbReference>
<feature type="transmembrane region" description="Helical" evidence="5">
    <location>
        <begin position="298"/>
        <end position="326"/>
    </location>
</feature>
<feature type="transmembrane region" description="Helical" evidence="5">
    <location>
        <begin position="366"/>
        <end position="389"/>
    </location>
</feature>
<dbReference type="PRINTS" id="PR01036">
    <property type="entry name" value="TCRTETB"/>
</dbReference>
<dbReference type="CDD" id="cd17321">
    <property type="entry name" value="MFS_MMR_MDR_like"/>
    <property type="match status" value="1"/>
</dbReference>
<dbReference type="SUPFAM" id="SSF103473">
    <property type="entry name" value="MFS general substrate transporter"/>
    <property type="match status" value="1"/>
</dbReference>
<feature type="domain" description="Major facilitator superfamily (MFS) profile" evidence="6">
    <location>
        <begin position="22"/>
        <end position="494"/>
    </location>
</feature>
<evidence type="ECO:0000256" key="5">
    <source>
        <dbReference type="SAM" id="Phobius"/>
    </source>
</evidence>
<feature type="transmembrane region" description="Helical" evidence="5">
    <location>
        <begin position="20"/>
        <end position="38"/>
    </location>
</feature>
<dbReference type="InterPro" id="IPR036259">
    <property type="entry name" value="MFS_trans_sf"/>
</dbReference>
<sequence length="500" mass="52542">MVTDRNVIRVEGVDRTFHRYKILFVLMVPIAMALMAISSINVALPSVEQGLGATASDVQWILSGYALTFGITLIPAGRIGDSLGRGMFFVMGLALFTLASLACGLAPDPATLNAARFVQGIGAGLYNPQVMGMIQQFFSGRGRAKAFALLGMVISVSVAVGPLLAGSMIAWLGPQSGWRASFLVNVPIGLAGVVLALIWLPFGRERRRFRRSREIRAARAHGDTSRLQRSHLDLDPVGSVMMAAAVLCVMFPFTAHGSPWWWLLVPVGLGLIVAWIAWEKRYKARGHEPMVDLALFSYHSFSYGSAVTGTFFVGSTSIFVIAALFVQQGLGASAFAAGLVTLPNAIVSAGAAAWSGRHTLSRGRVIVVASIVTIIIACLGAILVASLVVGSGISWWWLALPWAVAGLGQGALGSANQTLTLEDVPTAVGGTAGGVMSTAQRMGTAIGSAVITSIFFAAFASTGAFTALRDAYLLISAVLVVSALVALADLRSARARGVRH</sequence>
<reference evidence="7 8" key="1">
    <citation type="submission" date="2016-06" db="EMBL/GenBank/DDBJ databases">
        <authorList>
            <person name="Olsen C.W."/>
            <person name="Carey S."/>
            <person name="Hinshaw L."/>
            <person name="Karasin A.I."/>
        </authorList>
    </citation>
    <scope>NUCLEOTIDE SEQUENCE [LARGE SCALE GENOMIC DNA]</scope>
    <source>
        <strain evidence="7 8">LZ-22</strain>
    </source>
</reference>
<evidence type="ECO:0000256" key="1">
    <source>
        <dbReference type="ARBA" id="ARBA00004651"/>
    </source>
</evidence>
<dbReference type="PANTHER" id="PTHR42718">
    <property type="entry name" value="MAJOR FACILITATOR SUPERFAMILY MULTIDRUG TRANSPORTER MFSC"/>
    <property type="match status" value="1"/>
</dbReference>
<feature type="transmembrane region" description="Helical" evidence="5">
    <location>
        <begin position="395"/>
        <end position="412"/>
    </location>
</feature>
<keyword evidence="3 5" id="KW-1133">Transmembrane helix</keyword>
<feature type="transmembrane region" description="Helical" evidence="5">
    <location>
        <begin position="146"/>
        <end position="172"/>
    </location>
</feature>
<proteinExistence type="predicted"/>
<protein>
    <submittedName>
        <fullName evidence="7">Major Facilitator Superfamily protein</fullName>
    </submittedName>
</protein>
<dbReference type="Gene3D" id="1.20.1250.20">
    <property type="entry name" value="MFS general substrate transporter like domains"/>
    <property type="match status" value="1"/>
</dbReference>
<comment type="subcellular location">
    <subcellularLocation>
        <location evidence="1">Cell membrane</location>
        <topology evidence="1">Multi-pass membrane protein</topology>
    </subcellularLocation>
</comment>
<organism evidence="7 8">
    <name type="scientific">Raineyella antarctica</name>
    <dbReference type="NCBI Taxonomy" id="1577474"/>
    <lineage>
        <taxon>Bacteria</taxon>
        <taxon>Bacillati</taxon>
        <taxon>Actinomycetota</taxon>
        <taxon>Actinomycetes</taxon>
        <taxon>Propionibacteriales</taxon>
        <taxon>Propionibacteriaceae</taxon>
        <taxon>Raineyella</taxon>
    </lineage>
</organism>
<feature type="transmembrane region" description="Helical" evidence="5">
    <location>
        <begin position="260"/>
        <end position="278"/>
    </location>
</feature>
<dbReference type="Gene3D" id="1.20.1720.10">
    <property type="entry name" value="Multidrug resistance protein D"/>
    <property type="match status" value="1"/>
</dbReference>
<dbReference type="GO" id="GO:0005886">
    <property type="term" value="C:plasma membrane"/>
    <property type="evidence" value="ECO:0007669"/>
    <property type="project" value="UniProtKB-SubCell"/>
</dbReference>
<evidence type="ECO:0000256" key="4">
    <source>
        <dbReference type="ARBA" id="ARBA00023136"/>
    </source>
</evidence>
<dbReference type="InterPro" id="IPR011701">
    <property type="entry name" value="MFS"/>
</dbReference>
<feature type="transmembrane region" description="Helical" evidence="5">
    <location>
        <begin position="234"/>
        <end position="254"/>
    </location>
</feature>
<feature type="transmembrane region" description="Helical" evidence="5">
    <location>
        <begin position="113"/>
        <end position="134"/>
    </location>
</feature>
<feature type="transmembrane region" description="Helical" evidence="5">
    <location>
        <begin position="332"/>
        <end position="354"/>
    </location>
</feature>
<keyword evidence="4 5" id="KW-0472">Membrane</keyword>
<dbReference type="EMBL" id="FMYF01000001">
    <property type="protein sequence ID" value="SDB80052.1"/>
    <property type="molecule type" value="Genomic_DNA"/>
</dbReference>
<dbReference type="AlphaFoldDB" id="A0A1G6GDH1"/>
<feature type="transmembrane region" description="Helical" evidence="5">
    <location>
        <begin position="58"/>
        <end position="76"/>
    </location>
</feature>
<feature type="transmembrane region" description="Helical" evidence="5">
    <location>
        <begin position="178"/>
        <end position="202"/>
    </location>
</feature>
<evidence type="ECO:0000313" key="8">
    <source>
        <dbReference type="Proteomes" id="UP000199086"/>
    </source>
</evidence>
<dbReference type="Proteomes" id="UP000199086">
    <property type="component" value="Unassembled WGS sequence"/>
</dbReference>
<name>A0A1G6GDH1_9ACTN</name>
<feature type="transmembrane region" description="Helical" evidence="5">
    <location>
        <begin position="471"/>
        <end position="490"/>
    </location>
</feature>
<evidence type="ECO:0000313" key="7">
    <source>
        <dbReference type="EMBL" id="SDB80052.1"/>
    </source>
</evidence>
<evidence type="ECO:0000256" key="2">
    <source>
        <dbReference type="ARBA" id="ARBA00022692"/>
    </source>
</evidence>
<dbReference type="PANTHER" id="PTHR42718:SF39">
    <property type="entry name" value="ACTINORHODIN TRANSPORTER-RELATED"/>
    <property type="match status" value="1"/>
</dbReference>
<dbReference type="STRING" id="1577474.GA0111570_101326"/>
<keyword evidence="2 5" id="KW-0812">Transmembrane</keyword>
<dbReference type="PROSITE" id="PS50850">
    <property type="entry name" value="MFS"/>
    <property type="match status" value="1"/>
</dbReference>
<feature type="transmembrane region" description="Helical" evidence="5">
    <location>
        <begin position="445"/>
        <end position="465"/>
    </location>
</feature>
<dbReference type="GO" id="GO:0022857">
    <property type="term" value="F:transmembrane transporter activity"/>
    <property type="evidence" value="ECO:0007669"/>
    <property type="project" value="InterPro"/>
</dbReference>
<keyword evidence="8" id="KW-1185">Reference proteome</keyword>
<gene>
    <name evidence="7" type="ORF">GA0111570_101326</name>
</gene>
<accession>A0A1G6GDH1</accession>